<name>A0A8S5TS68_9VIRU</name>
<accession>A0A8S5TS68</accession>
<organism evidence="2">
    <name type="scientific">Inoviridae sp. ctzMc2</name>
    <dbReference type="NCBI Taxonomy" id="2825787"/>
    <lineage>
        <taxon>Viruses</taxon>
        <taxon>Monodnaviria</taxon>
        <taxon>Loebvirae</taxon>
        <taxon>Hofneiviricota</taxon>
        <taxon>Faserviricetes</taxon>
        <taxon>Tubulavirales</taxon>
        <taxon>Inoviridae</taxon>
    </lineage>
</organism>
<evidence type="ECO:0000256" key="1">
    <source>
        <dbReference type="SAM" id="Phobius"/>
    </source>
</evidence>
<protein>
    <submittedName>
        <fullName evidence="2">Uncharacterized protein</fullName>
    </submittedName>
</protein>
<sequence>MVQTIVQAVVGLVDAFVNTSLGQLISGVMIFGTAIALFRWFEAGAGGRDV</sequence>
<dbReference type="EMBL" id="BK015915">
    <property type="protein sequence ID" value="DAF85015.1"/>
    <property type="molecule type" value="Genomic_DNA"/>
</dbReference>
<keyword evidence="1" id="KW-0812">Transmembrane</keyword>
<proteinExistence type="predicted"/>
<reference evidence="2" key="1">
    <citation type="journal article" date="2021" name="Proc. Natl. Acad. Sci. U.S.A.">
        <title>A Catalog of Tens of Thousands of Viruses from Human Metagenomes Reveals Hidden Associations with Chronic Diseases.</title>
        <authorList>
            <person name="Tisza M.J."/>
            <person name="Buck C.B."/>
        </authorList>
    </citation>
    <scope>NUCLEOTIDE SEQUENCE</scope>
    <source>
        <strain evidence="2">CtzMc2</strain>
    </source>
</reference>
<feature type="transmembrane region" description="Helical" evidence="1">
    <location>
        <begin position="20"/>
        <end position="41"/>
    </location>
</feature>
<keyword evidence="1" id="KW-1133">Transmembrane helix</keyword>
<evidence type="ECO:0000313" key="2">
    <source>
        <dbReference type="EMBL" id="DAF85015.1"/>
    </source>
</evidence>
<keyword evidence="1" id="KW-0472">Membrane</keyword>